<dbReference type="Pfam" id="PF25447">
    <property type="entry name" value="RING_ZNF598"/>
    <property type="match status" value="1"/>
</dbReference>
<evidence type="ECO:0000256" key="3">
    <source>
        <dbReference type="PROSITE-ProRule" id="PRU00175"/>
    </source>
</evidence>
<keyword evidence="1 3" id="KW-0863">Zinc-finger</keyword>
<organism evidence="6 7">
    <name type="scientific">Trichobilharzia regenti</name>
    <name type="common">Nasal bird schistosome</name>
    <dbReference type="NCBI Taxonomy" id="157069"/>
    <lineage>
        <taxon>Eukaryota</taxon>
        <taxon>Metazoa</taxon>
        <taxon>Spiralia</taxon>
        <taxon>Lophotrochozoa</taxon>
        <taxon>Platyhelminthes</taxon>
        <taxon>Trematoda</taxon>
        <taxon>Digenea</taxon>
        <taxon>Strigeidida</taxon>
        <taxon>Schistosomatoidea</taxon>
        <taxon>Schistosomatidae</taxon>
        <taxon>Trichobilharzia</taxon>
    </lineage>
</organism>
<dbReference type="GO" id="GO:0043022">
    <property type="term" value="F:ribosome binding"/>
    <property type="evidence" value="ECO:0007669"/>
    <property type="project" value="TreeGrafter"/>
</dbReference>
<evidence type="ECO:0000256" key="1">
    <source>
        <dbReference type="ARBA" id="ARBA00022771"/>
    </source>
</evidence>
<dbReference type="SMART" id="SM00355">
    <property type="entry name" value="ZnF_C2H2"/>
    <property type="match status" value="5"/>
</dbReference>
<feature type="compositionally biased region" description="Polar residues" evidence="4">
    <location>
        <begin position="454"/>
        <end position="468"/>
    </location>
</feature>
<dbReference type="GO" id="GO:0016567">
    <property type="term" value="P:protein ubiquitination"/>
    <property type="evidence" value="ECO:0007669"/>
    <property type="project" value="TreeGrafter"/>
</dbReference>
<feature type="domain" description="RING-type" evidence="5">
    <location>
        <begin position="13"/>
        <end position="58"/>
    </location>
</feature>
<dbReference type="SUPFAM" id="SSF57850">
    <property type="entry name" value="RING/U-box"/>
    <property type="match status" value="1"/>
</dbReference>
<feature type="region of interest" description="Disordered" evidence="4">
    <location>
        <begin position="282"/>
        <end position="379"/>
    </location>
</feature>
<evidence type="ECO:0000313" key="6">
    <source>
        <dbReference type="Proteomes" id="UP000050795"/>
    </source>
</evidence>
<keyword evidence="2" id="KW-0862">Zinc</keyword>
<feature type="region of interest" description="Disordered" evidence="4">
    <location>
        <begin position="521"/>
        <end position="570"/>
    </location>
</feature>
<name>A0AA85IQT1_TRIRE</name>
<dbReference type="PROSITE" id="PS00028">
    <property type="entry name" value="ZINC_FINGER_C2H2_1"/>
    <property type="match status" value="1"/>
</dbReference>
<dbReference type="InterPro" id="IPR013083">
    <property type="entry name" value="Znf_RING/FYVE/PHD"/>
</dbReference>
<feature type="compositionally biased region" description="Basic and acidic residues" evidence="4">
    <location>
        <begin position="533"/>
        <end position="554"/>
    </location>
</feature>
<feature type="region of interest" description="Disordered" evidence="4">
    <location>
        <begin position="454"/>
        <end position="488"/>
    </location>
</feature>
<dbReference type="PANTHER" id="PTHR22938:SF0">
    <property type="entry name" value="E3 UBIQUITIN-PROTEIN LIGASE ZNF598"/>
    <property type="match status" value="1"/>
</dbReference>
<feature type="compositionally biased region" description="Low complexity" evidence="4">
    <location>
        <begin position="405"/>
        <end position="416"/>
    </location>
</feature>
<dbReference type="AlphaFoldDB" id="A0AA85IQT1"/>
<dbReference type="GO" id="GO:0008270">
    <property type="term" value="F:zinc ion binding"/>
    <property type="evidence" value="ECO:0007669"/>
    <property type="project" value="UniProtKB-KW"/>
</dbReference>
<feature type="region of interest" description="Disordered" evidence="4">
    <location>
        <begin position="629"/>
        <end position="659"/>
    </location>
</feature>
<dbReference type="InterPro" id="IPR013087">
    <property type="entry name" value="Znf_C2H2_type"/>
</dbReference>
<feature type="compositionally biased region" description="Polar residues" evidence="4">
    <location>
        <begin position="369"/>
        <end position="379"/>
    </location>
</feature>
<proteinExistence type="predicted"/>
<dbReference type="InterPro" id="IPR001841">
    <property type="entry name" value="Znf_RING"/>
</dbReference>
<feature type="compositionally biased region" description="Polar residues" evidence="4">
    <location>
        <begin position="417"/>
        <end position="430"/>
    </location>
</feature>
<dbReference type="PANTHER" id="PTHR22938">
    <property type="entry name" value="ZINC FINGER PROTEIN 598"/>
    <property type="match status" value="1"/>
</dbReference>
<keyword evidence="1 3" id="KW-0479">Metal-binding</keyword>
<keyword evidence="6" id="KW-1185">Reference proteome</keyword>
<feature type="compositionally biased region" description="Polar residues" evidence="4">
    <location>
        <begin position="327"/>
        <end position="352"/>
    </location>
</feature>
<dbReference type="Gene3D" id="3.30.40.10">
    <property type="entry name" value="Zinc/RING finger domain, C3HC4 (zinc finger)"/>
    <property type="match status" value="1"/>
</dbReference>
<dbReference type="InterPro" id="IPR044288">
    <property type="entry name" value="ZNF598/HEL2"/>
</dbReference>
<protein>
    <recommendedName>
        <fullName evidence="5">RING-type domain-containing protein</fullName>
    </recommendedName>
</protein>
<reference evidence="6" key="1">
    <citation type="submission" date="2022-06" db="EMBL/GenBank/DDBJ databases">
        <authorList>
            <person name="Berger JAMES D."/>
            <person name="Berger JAMES D."/>
        </authorList>
    </citation>
    <scope>NUCLEOTIDE SEQUENCE [LARGE SCALE GENOMIC DNA]</scope>
</reference>
<reference evidence="7" key="2">
    <citation type="submission" date="2023-11" db="UniProtKB">
        <authorList>
            <consortium name="WormBaseParasite"/>
        </authorList>
    </citation>
    <scope>IDENTIFICATION</scope>
</reference>
<dbReference type="WBParaSite" id="TREG1_113600.2">
    <property type="protein sequence ID" value="TREG1_113600.2"/>
    <property type="gene ID" value="TREG1_113600"/>
</dbReference>
<accession>A0AA85IQT1</accession>
<dbReference type="GO" id="GO:0072344">
    <property type="term" value="P:rescue of stalled ribosome"/>
    <property type="evidence" value="ECO:0007669"/>
    <property type="project" value="InterPro"/>
</dbReference>
<evidence type="ECO:0000256" key="4">
    <source>
        <dbReference type="SAM" id="MobiDB-lite"/>
    </source>
</evidence>
<feature type="region of interest" description="Disordered" evidence="4">
    <location>
        <begin position="400"/>
        <end position="430"/>
    </location>
</feature>
<feature type="compositionally biased region" description="Basic and acidic residues" evidence="4">
    <location>
        <begin position="629"/>
        <end position="652"/>
    </location>
</feature>
<feature type="compositionally biased region" description="Basic and acidic residues" evidence="4">
    <location>
        <begin position="469"/>
        <end position="480"/>
    </location>
</feature>
<dbReference type="GO" id="GO:0061630">
    <property type="term" value="F:ubiquitin protein ligase activity"/>
    <property type="evidence" value="ECO:0007669"/>
    <property type="project" value="InterPro"/>
</dbReference>
<evidence type="ECO:0000313" key="7">
    <source>
        <dbReference type="WBParaSite" id="TREG1_113600.2"/>
    </source>
</evidence>
<evidence type="ECO:0000259" key="5">
    <source>
        <dbReference type="PROSITE" id="PS50089"/>
    </source>
</evidence>
<sequence length="864" mass="97415">MTPEVVESVSKLCSVCHEDIDYYAYGSCNHPTCTKCVLKLRKFGSADEPEFSKCPTCRQNINRVVIMRKFVPFDRIDVSVLRHDSRFDFMFPDVNIEHYYSNMLKSVCPICGEEKKSLSALNRHTTAEHHLSYCDLCIRYARLLPCEFTLMKPADLIKHRSWDKTKKKGHPLCDFCQERFYEMEDLIHHIRDLHFLCDLCMATGKFVVFREQCELLDHYGDSHHLCTECRAQQRISCFATADRLGLHRFQEHPNEVANDPNPWLPISIRHVTTADSAFRRRDQMHPDVNSVGGVLDTTDGRLISQDNSNISYRRPNPSEWTGEDFPSLQSTRPVVFNSQAATNESGSPQTAVQRLRESAASLTEREGSDTSSMQNTRSIGGTSWLSRVASVNLTNKNRLTSEDFPSLTQSPQSSTSNKSNPLTWVNKNNTSQLPCNPQVTSSIAVSLSSFPTLASSTRNSANIPSSSWPRKDNSVSEEPLKLSTPSFQTPTSCDFPALPVNSSNHPKTTTNVIAHKSSVLENKTKTSKTSSNDTKEQTVTRAELHTSKKSEAKKNTRRRNNGPDDAIGMTLRDDSNIYMERPQFTHIRTVVVAPDSNRSLHSSYGLPSSVNDFPSLSVRANEEVDKLQKQNISRKEKSKEKINRKSLNHSEENCPPARVNNNIKPEISMLIQLIKSVQFNDSMDIECLLYAKAEYFPPPDVESRNLELIRTVETDLFDKNGRTAFSRFADLSRRYRYKEINATAYLEGLVGLLGVGKANPSDGDKDENVPFWIAPMISLLPDIGLQRALLRALQAQGSPRIPVDMQEALVKCGMHVKRNKTPIFTPPSWAKKVLKRLQACQECGQVCLRDDLPTHVEGAHSAKQ</sequence>
<dbReference type="SMART" id="SM00184">
    <property type="entry name" value="RING"/>
    <property type="match status" value="2"/>
</dbReference>
<dbReference type="PROSITE" id="PS50089">
    <property type="entry name" value="ZF_RING_2"/>
    <property type="match status" value="1"/>
</dbReference>
<evidence type="ECO:0000256" key="2">
    <source>
        <dbReference type="ARBA" id="ARBA00022833"/>
    </source>
</evidence>
<dbReference type="Proteomes" id="UP000050795">
    <property type="component" value="Unassembled WGS sequence"/>
</dbReference>